<evidence type="ECO:0000313" key="2">
    <source>
        <dbReference type="Proteomes" id="UP000799118"/>
    </source>
</evidence>
<dbReference type="AlphaFoldDB" id="A0A6A4I5Y2"/>
<dbReference type="Proteomes" id="UP000799118">
    <property type="component" value="Unassembled WGS sequence"/>
</dbReference>
<evidence type="ECO:0000313" key="1">
    <source>
        <dbReference type="EMBL" id="KAE9405313.1"/>
    </source>
</evidence>
<accession>A0A6A4I5Y2</accession>
<keyword evidence="2" id="KW-1185">Reference proteome</keyword>
<proteinExistence type="predicted"/>
<dbReference type="EMBL" id="ML769410">
    <property type="protein sequence ID" value="KAE9405313.1"/>
    <property type="molecule type" value="Genomic_DNA"/>
</dbReference>
<gene>
    <name evidence="1" type="ORF">BT96DRAFT_988596</name>
</gene>
<organism evidence="1 2">
    <name type="scientific">Gymnopus androsaceus JB14</name>
    <dbReference type="NCBI Taxonomy" id="1447944"/>
    <lineage>
        <taxon>Eukaryota</taxon>
        <taxon>Fungi</taxon>
        <taxon>Dikarya</taxon>
        <taxon>Basidiomycota</taxon>
        <taxon>Agaricomycotina</taxon>
        <taxon>Agaricomycetes</taxon>
        <taxon>Agaricomycetidae</taxon>
        <taxon>Agaricales</taxon>
        <taxon>Marasmiineae</taxon>
        <taxon>Omphalotaceae</taxon>
        <taxon>Gymnopus</taxon>
    </lineage>
</organism>
<name>A0A6A4I5Y2_9AGAR</name>
<protein>
    <submittedName>
        <fullName evidence="1">Uncharacterized protein</fullName>
    </submittedName>
</protein>
<reference evidence="1" key="1">
    <citation type="journal article" date="2019" name="Environ. Microbiol.">
        <title>Fungal ecological strategies reflected in gene transcription - a case study of two litter decomposers.</title>
        <authorList>
            <person name="Barbi F."/>
            <person name="Kohler A."/>
            <person name="Barry K."/>
            <person name="Baskaran P."/>
            <person name="Daum C."/>
            <person name="Fauchery L."/>
            <person name="Ihrmark K."/>
            <person name="Kuo A."/>
            <person name="LaButti K."/>
            <person name="Lipzen A."/>
            <person name="Morin E."/>
            <person name="Grigoriev I.V."/>
            <person name="Henrissat B."/>
            <person name="Lindahl B."/>
            <person name="Martin F."/>
        </authorList>
    </citation>
    <scope>NUCLEOTIDE SEQUENCE</scope>
    <source>
        <strain evidence="1">JB14</strain>
    </source>
</reference>
<sequence length="249" mass="27489">MVQMHEFLALSPCLHLAPDINDAESPEDALDLFFITCIRPGMNYEILLEQASICQLLNLTVSLLSSLAGISAYRPRYPMRVDKEKKESMLIISTCLLATATFELASRTSNSFIYISRLSLHECHVIIEPLRYSSPSCVTLAAPVSGTVYPNLTALSPTPASETKTESDILSIRIKRRTSSPNRYTYTPTAAPLTPFACRFSGVEEMVYLDTLRDDPAAVHTPPPLLCMRCEGTSAASVIDLKRANQNQL</sequence>